<dbReference type="RefSeq" id="WP_015467092.1">
    <property type="nucleotide sequence ID" value="NC_020812.1"/>
</dbReference>
<dbReference type="Gene3D" id="3.40.1440.10">
    <property type="entry name" value="GIY-YIG endonuclease"/>
    <property type="match status" value="1"/>
</dbReference>
<dbReference type="STRING" id="349215.A11S_717"/>
<dbReference type="InterPro" id="IPR050190">
    <property type="entry name" value="UPF0213_domain"/>
</dbReference>
<evidence type="ECO:0000313" key="3">
    <source>
        <dbReference type="EMBL" id="AGH97541.1"/>
    </source>
</evidence>
<sequence length="94" mass="11331">MKQYYFYILASDKVGTLYVGVTSDLKRRVAEHKEKLLDGFTKQYGVSTLVYYEVYDDPEKAILREKRVKKWNRNWKLELIQKTNPDWTDLYDTL</sequence>
<name>M4VHM9_9BACT</name>
<gene>
    <name evidence="3" type="ORF">A11S_717</name>
</gene>
<dbReference type="InterPro" id="IPR000305">
    <property type="entry name" value="GIY-YIG_endonuc"/>
</dbReference>
<dbReference type="CDD" id="cd10448">
    <property type="entry name" value="GIY-YIG_unchar_3"/>
    <property type="match status" value="1"/>
</dbReference>
<dbReference type="KEGG" id="man:A11S_717"/>
<dbReference type="HOGENOM" id="CLU_135650_3_1_5"/>
<evidence type="ECO:0000313" key="4">
    <source>
        <dbReference type="Proteomes" id="UP000011932"/>
    </source>
</evidence>
<evidence type="ECO:0000256" key="1">
    <source>
        <dbReference type="ARBA" id="ARBA00007435"/>
    </source>
</evidence>
<dbReference type="InterPro" id="IPR035901">
    <property type="entry name" value="GIY-YIG_endonuc_sf"/>
</dbReference>
<dbReference type="PANTHER" id="PTHR34477:SF5">
    <property type="entry name" value="BSL5627 PROTEIN"/>
    <property type="match status" value="1"/>
</dbReference>
<comment type="similarity">
    <text evidence="1">Belongs to the UPF0213 family.</text>
</comment>
<organism evidence="3 4">
    <name type="scientific">Micavibrio aeruginosavorus EPB</name>
    <dbReference type="NCBI Taxonomy" id="349215"/>
    <lineage>
        <taxon>Bacteria</taxon>
        <taxon>Pseudomonadati</taxon>
        <taxon>Bdellovibrionota</taxon>
        <taxon>Bdellovibrionia</taxon>
        <taxon>Bdellovibrionales</taxon>
        <taxon>Pseudobdellovibrionaceae</taxon>
        <taxon>Micavibrio</taxon>
    </lineage>
</organism>
<evidence type="ECO:0000259" key="2">
    <source>
        <dbReference type="PROSITE" id="PS50164"/>
    </source>
</evidence>
<proteinExistence type="inferred from homology"/>
<dbReference type="EMBL" id="CP003538">
    <property type="protein sequence ID" value="AGH97541.1"/>
    <property type="molecule type" value="Genomic_DNA"/>
</dbReference>
<protein>
    <submittedName>
        <fullName evidence="3">Excinuclease ABC, C subunit domain protein</fullName>
    </submittedName>
</protein>
<feature type="domain" description="GIY-YIG" evidence="2">
    <location>
        <begin position="2"/>
        <end position="79"/>
    </location>
</feature>
<dbReference type="OrthoDB" id="287318at2"/>
<dbReference type="PANTHER" id="PTHR34477">
    <property type="entry name" value="UPF0213 PROTEIN YHBQ"/>
    <property type="match status" value="1"/>
</dbReference>
<accession>M4VHM9</accession>
<dbReference type="SMART" id="SM00465">
    <property type="entry name" value="GIYc"/>
    <property type="match status" value="1"/>
</dbReference>
<reference evidence="3 4" key="1">
    <citation type="journal article" date="2013" name="ISME J.">
        <title>By their genes ye shall know them: genomic signatures of predatory bacteria.</title>
        <authorList>
            <person name="Pasternak Z."/>
            <person name="Pietrokovski S."/>
            <person name="Rotem O."/>
            <person name="Gophna U."/>
            <person name="Lurie-Weinberger M.N."/>
            <person name="Jurkevitch E."/>
        </authorList>
    </citation>
    <scope>NUCLEOTIDE SEQUENCE [LARGE SCALE GENOMIC DNA]</scope>
    <source>
        <strain evidence="3">EPB</strain>
    </source>
</reference>
<dbReference type="Proteomes" id="UP000011932">
    <property type="component" value="Chromosome"/>
</dbReference>
<dbReference type="AlphaFoldDB" id="M4VHM9"/>
<dbReference type="SUPFAM" id="SSF82771">
    <property type="entry name" value="GIY-YIG endonuclease"/>
    <property type="match status" value="1"/>
</dbReference>
<dbReference type="Pfam" id="PF01541">
    <property type="entry name" value="GIY-YIG"/>
    <property type="match status" value="1"/>
</dbReference>
<dbReference type="PROSITE" id="PS50164">
    <property type="entry name" value="GIY_YIG"/>
    <property type="match status" value="1"/>
</dbReference>